<name>A0A8H7DCE8_9AGAR</name>
<dbReference type="AlphaFoldDB" id="A0A8H7DCE8"/>
<organism evidence="1 2">
    <name type="scientific">Mycena sanguinolenta</name>
    <dbReference type="NCBI Taxonomy" id="230812"/>
    <lineage>
        <taxon>Eukaryota</taxon>
        <taxon>Fungi</taxon>
        <taxon>Dikarya</taxon>
        <taxon>Basidiomycota</taxon>
        <taxon>Agaricomycotina</taxon>
        <taxon>Agaricomycetes</taxon>
        <taxon>Agaricomycetidae</taxon>
        <taxon>Agaricales</taxon>
        <taxon>Marasmiineae</taxon>
        <taxon>Mycenaceae</taxon>
        <taxon>Mycena</taxon>
    </lineage>
</organism>
<comment type="caution">
    <text evidence="1">The sequence shown here is derived from an EMBL/GenBank/DDBJ whole genome shotgun (WGS) entry which is preliminary data.</text>
</comment>
<reference evidence="1" key="1">
    <citation type="submission" date="2020-05" db="EMBL/GenBank/DDBJ databases">
        <title>Mycena genomes resolve the evolution of fungal bioluminescence.</title>
        <authorList>
            <person name="Tsai I.J."/>
        </authorList>
    </citation>
    <scope>NUCLEOTIDE SEQUENCE</scope>
    <source>
        <strain evidence="1">160909Yilan</strain>
    </source>
</reference>
<gene>
    <name evidence="1" type="ORF">MSAN_00957600</name>
</gene>
<keyword evidence="2" id="KW-1185">Reference proteome</keyword>
<evidence type="ECO:0000313" key="2">
    <source>
        <dbReference type="Proteomes" id="UP000623467"/>
    </source>
</evidence>
<dbReference type="EMBL" id="JACAZH010000006">
    <property type="protein sequence ID" value="KAF7366988.1"/>
    <property type="molecule type" value="Genomic_DNA"/>
</dbReference>
<accession>A0A8H7DCE8</accession>
<dbReference type="OrthoDB" id="3063557at2759"/>
<dbReference type="Proteomes" id="UP000623467">
    <property type="component" value="Unassembled WGS sequence"/>
</dbReference>
<evidence type="ECO:0000313" key="1">
    <source>
        <dbReference type="EMBL" id="KAF7366988.1"/>
    </source>
</evidence>
<sequence length="541" mass="62473">MDLQPHSEPESTVVFTTNNTDSAAYAGAFFSRATRFNICGGVFTSNVTNNVYNPPSEPPTAFRTVLLGDINLIKEFKEMRSGPQSSLVGRQIPGASVRRVYMAKIEGRESGYMTVAVYEGDGAEEAWSQHLASYESIRHPHIMQLYGLVRTRRLRGMVFHDALVPYGQFLRRFQHSPILSTYIIGYCTMEFREATKYMLDAFPKFSMNYDKMPVWIRPSTGELCLDLAQGWPGTRFELPWWQVRILRLENVSLDAPDSEDMIISSLREDQYHKLCSGYPVARFRCFQVSTEHLVGPGIFRLDSQYGTCTRITEPLVLPEEELCWNWNQDGAGELLANSWIRYDFRRTRTLALVLQFSFRSYEIPKTWLAQANRIFAELEEEAHLADYVCVDRVQFILRCSPNKRHIDAEGYLFVCPPRDFHSDNKARANLYQWPHCPAYWSLDASGADRLTTEDARIFGFPAIHTETMIVGRSWDRNVYRGLRRFHQGKGFNPDGAEVLRQLGYTRYEVLNNRVPFPARNLERYSCREQDPGLCRELGHYL</sequence>
<protein>
    <submittedName>
        <fullName evidence="1">Uncharacterized protein</fullName>
    </submittedName>
</protein>
<proteinExistence type="predicted"/>